<evidence type="ECO:0000256" key="1">
    <source>
        <dbReference type="SAM" id="MobiDB-lite"/>
    </source>
</evidence>
<name>A0ABQ5CCQ5_9ASTR</name>
<reference evidence="2" key="1">
    <citation type="journal article" date="2022" name="Int. J. Mol. Sci.">
        <title>Draft Genome of Tanacetum Coccineum: Genomic Comparison of Closely Related Tanacetum-Family Plants.</title>
        <authorList>
            <person name="Yamashiro T."/>
            <person name="Shiraishi A."/>
            <person name="Nakayama K."/>
            <person name="Satake H."/>
        </authorList>
    </citation>
    <scope>NUCLEOTIDE SEQUENCE</scope>
</reference>
<reference evidence="2" key="2">
    <citation type="submission" date="2022-01" db="EMBL/GenBank/DDBJ databases">
        <authorList>
            <person name="Yamashiro T."/>
            <person name="Shiraishi A."/>
            <person name="Satake H."/>
            <person name="Nakayama K."/>
        </authorList>
    </citation>
    <scope>NUCLEOTIDE SEQUENCE</scope>
</reference>
<sequence length="194" mass="21316">MKIQRPIRRIQSYLYAVFKIKKQNILEDIERGPYSKKPPIRHIQVTRYTVVSFENDDLKSMSGLNTHSDRNDVGSSNPNPFSSGDNRETNRMNKVVVAGFDGLYSQDVAKGEGSGDLQQGALNNSYSQSVPVKVAGTGHVDVNSQPIMAKKFPFASVMGAQPDHKVVNLSELRNDEVVEGAAVTLPLAAVEEVN</sequence>
<dbReference type="EMBL" id="BQNB010014168">
    <property type="protein sequence ID" value="GJT24865.1"/>
    <property type="molecule type" value="Genomic_DNA"/>
</dbReference>
<proteinExistence type="predicted"/>
<feature type="region of interest" description="Disordered" evidence="1">
    <location>
        <begin position="61"/>
        <end position="90"/>
    </location>
</feature>
<evidence type="ECO:0000313" key="3">
    <source>
        <dbReference type="Proteomes" id="UP001151760"/>
    </source>
</evidence>
<protein>
    <submittedName>
        <fullName evidence="2">Uncharacterized protein</fullName>
    </submittedName>
</protein>
<dbReference type="Proteomes" id="UP001151760">
    <property type="component" value="Unassembled WGS sequence"/>
</dbReference>
<organism evidence="2 3">
    <name type="scientific">Tanacetum coccineum</name>
    <dbReference type="NCBI Taxonomy" id="301880"/>
    <lineage>
        <taxon>Eukaryota</taxon>
        <taxon>Viridiplantae</taxon>
        <taxon>Streptophyta</taxon>
        <taxon>Embryophyta</taxon>
        <taxon>Tracheophyta</taxon>
        <taxon>Spermatophyta</taxon>
        <taxon>Magnoliopsida</taxon>
        <taxon>eudicotyledons</taxon>
        <taxon>Gunneridae</taxon>
        <taxon>Pentapetalae</taxon>
        <taxon>asterids</taxon>
        <taxon>campanulids</taxon>
        <taxon>Asterales</taxon>
        <taxon>Asteraceae</taxon>
        <taxon>Asteroideae</taxon>
        <taxon>Anthemideae</taxon>
        <taxon>Anthemidinae</taxon>
        <taxon>Tanacetum</taxon>
    </lineage>
</organism>
<keyword evidence="3" id="KW-1185">Reference proteome</keyword>
<feature type="non-terminal residue" evidence="2">
    <location>
        <position position="194"/>
    </location>
</feature>
<accession>A0ABQ5CCQ5</accession>
<comment type="caution">
    <text evidence="2">The sequence shown here is derived from an EMBL/GenBank/DDBJ whole genome shotgun (WGS) entry which is preliminary data.</text>
</comment>
<gene>
    <name evidence="2" type="ORF">Tco_0894802</name>
</gene>
<evidence type="ECO:0000313" key="2">
    <source>
        <dbReference type="EMBL" id="GJT24865.1"/>
    </source>
</evidence>
<feature type="compositionally biased region" description="Polar residues" evidence="1">
    <location>
        <begin position="73"/>
        <end position="84"/>
    </location>
</feature>